<proteinExistence type="predicted"/>
<feature type="signal peptide" evidence="1">
    <location>
        <begin position="1"/>
        <end position="19"/>
    </location>
</feature>
<evidence type="ECO:0000256" key="1">
    <source>
        <dbReference type="SAM" id="SignalP"/>
    </source>
</evidence>
<dbReference type="Pfam" id="PF00553">
    <property type="entry name" value="CBM_2"/>
    <property type="match status" value="1"/>
</dbReference>
<reference evidence="3 4" key="2">
    <citation type="submission" date="2020-03" db="EMBL/GenBank/DDBJ databases">
        <authorList>
            <person name="Ichikawa N."/>
            <person name="Kimura A."/>
            <person name="Kitahashi Y."/>
            <person name="Uohara A."/>
        </authorList>
    </citation>
    <scope>NUCLEOTIDE SEQUENCE [LARGE SCALE GENOMIC DNA]</scope>
    <source>
        <strain evidence="3 4">NBRC 108639</strain>
    </source>
</reference>
<comment type="caution">
    <text evidence="3">The sequence shown here is derived from an EMBL/GenBank/DDBJ whole genome shotgun (WGS) entry which is preliminary data.</text>
</comment>
<feature type="domain" description="CBM2" evidence="2">
    <location>
        <begin position="53"/>
        <end position="162"/>
    </location>
</feature>
<dbReference type="InterPro" id="IPR012291">
    <property type="entry name" value="CBM2_carb-bd_dom_sf"/>
</dbReference>
<dbReference type="PROSITE" id="PS51173">
    <property type="entry name" value="CBM2"/>
    <property type="match status" value="1"/>
</dbReference>
<evidence type="ECO:0000259" key="2">
    <source>
        <dbReference type="PROSITE" id="PS51173"/>
    </source>
</evidence>
<dbReference type="GO" id="GO:0005975">
    <property type="term" value="P:carbohydrate metabolic process"/>
    <property type="evidence" value="ECO:0007669"/>
    <property type="project" value="InterPro"/>
</dbReference>
<dbReference type="EMBL" id="BLPF01000002">
    <property type="protein sequence ID" value="GFJ80758.1"/>
    <property type="molecule type" value="Genomic_DNA"/>
</dbReference>
<evidence type="ECO:0000313" key="3">
    <source>
        <dbReference type="EMBL" id="GFJ80758.1"/>
    </source>
</evidence>
<accession>A0A6V8KEJ8</accession>
<dbReference type="SMART" id="SM00637">
    <property type="entry name" value="CBD_II"/>
    <property type="match status" value="1"/>
</dbReference>
<organism evidence="3 4">
    <name type="scientific">Phytohabitans houttuyneae</name>
    <dbReference type="NCBI Taxonomy" id="1076126"/>
    <lineage>
        <taxon>Bacteria</taxon>
        <taxon>Bacillati</taxon>
        <taxon>Actinomycetota</taxon>
        <taxon>Actinomycetes</taxon>
        <taxon>Micromonosporales</taxon>
        <taxon>Micromonosporaceae</taxon>
    </lineage>
</organism>
<evidence type="ECO:0000313" key="4">
    <source>
        <dbReference type="Proteomes" id="UP000482800"/>
    </source>
</evidence>
<keyword evidence="4" id="KW-1185">Reference proteome</keyword>
<reference evidence="3 4" key="1">
    <citation type="submission" date="2020-03" db="EMBL/GenBank/DDBJ databases">
        <title>Whole genome shotgun sequence of Phytohabitans houttuyneae NBRC 108639.</title>
        <authorList>
            <person name="Komaki H."/>
            <person name="Tamura T."/>
        </authorList>
    </citation>
    <scope>NUCLEOTIDE SEQUENCE [LARGE SCALE GENOMIC DNA]</scope>
    <source>
        <strain evidence="3 4">NBRC 108639</strain>
    </source>
</reference>
<protein>
    <recommendedName>
        <fullName evidence="2">CBM2 domain-containing protein</fullName>
    </recommendedName>
</protein>
<dbReference type="GO" id="GO:0030247">
    <property type="term" value="F:polysaccharide binding"/>
    <property type="evidence" value="ECO:0007669"/>
    <property type="project" value="UniProtKB-UniRule"/>
</dbReference>
<dbReference type="SUPFAM" id="SSF49384">
    <property type="entry name" value="Carbohydrate-binding domain"/>
    <property type="match status" value="1"/>
</dbReference>
<dbReference type="InterPro" id="IPR008965">
    <property type="entry name" value="CBM2/CBM3_carb-bd_dom_sf"/>
</dbReference>
<feature type="chain" id="PRO_5028831546" description="CBM2 domain-containing protein" evidence="1">
    <location>
        <begin position="20"/>
        <end position="162"/>
    </location>
</feature>
<dbReference type="AlphaFoldDB" id="A0A6V8KEJ8"/>
<dbReference type="InterPro" id="IPR001919">
    <property type="entry name" value="CBD2"/>
</dbReference>
<gene>
    <name evidence="3" type="ORF">Phou_049380</name>
</gene>
<dbReference type="GO" id="GO:0004553">
    <property type="term" value="F:hydrolase activity, hydrolyzing O-glycosyl compounds"/>
    <property type="evidence" value="ECO:0007669"/>
    <property type="project" value="InterPro"/>
</dbReference>
<dbReference type="Proteomes" id="UP000482800">
    <property type="component" value="Unassembled WGS sequence"/>
</dbReference>
<name>A0A6V8KEJ8_9ACTN</name>
<keyword evidence="1" id="KW-0732">Signal</keyword>
<sequence length="162" mass="16358">MAIPATVTGTALVTMPAAAGMGPPVVLNTCAGPTPSGVQCTIGTPISSSASSSTTPPSTCKVTYATQSQWATGFVARVTVHNNGTAPVSGWTVGFTFPGDQRITSLWNGTHVQTGAAVTVSNARWNQVIPPGGSTWFGMYGASTASQPPPTTFTLNNAPCTA</sequence>
<dbReference type="Gene3D" id="2.60.40.290">
    <property type="match status" value="1"/>
</dbReference>